<dbReference type="InterPro" id="IPR028098">
    <property type="entry name" value="Glyco_trans_4-like_N"/>
</dbReference>
<gene>
    <name evidence="3" type="ordered locus">Bache_2241</name>
</gene>
<protein>
    <submittedName>
        <fullName evidence="3">Glycosyl transferase group 1</fullName>
    </submittedName>
</protein>
<dbReference type="KEGG" id="bhl:Bache_2241"/>
<dbReference type="OrthoDB" id="9768685at2"/>
<dbReference type="GO" id="GO:0016757">
    <property type="term" value="F:glycosyltransferase activity"/>
    <property type="evidence" value="ECO:0007669"/>
    <property type="project" value="UniProtKB-ARBA"/>
</dbReference>
<proteinExistence type="predicted"/>
<evidence type="ECO:0000259" key="2">
    <source>
        <dbReference type="Pfam" id="PF13439"/>
    </source>
</evidence>
<dbReference type="SUPFAM" id="SSF53756">
    <property type="entry name" value="UDP-Glycosyltransferase/glycogen phosphorylase"/>
    <property type="match status" value="1"/>
</dbReference>
<evidence type="ECO:0000313" key="4">
    <source>
        <dbReference type="Proteomes" id="UP000008630"/>
    </source>
</evidence>
<dbReference type="PANTHER" id="PTHR46401:SF2">
    <property type="entry name" value="GLYCOSYLTRANSFERASE WBBK-RELATED"/>
    <property type="match status" value="1"/>
</dbReference>
<dbReference type="Pfam" id="PF13692">
    <property type="entry name" value="Glyco_trans_1_4"/>
    <property type="match status" value="1"/>
</dbReference>
<dbReference type="PANTHER" id="PTHR46401">
    <property type="entry name" value="GLYCOSYLTRANSFERASE WBBK-RELATED"/>
    <property type="match status" value="1"/>
</dbReference>
<evidence type="ECO:0000256" key="1">
    <source>
        <dbReference type="ARBA" id="ARBA00022679"/>
    </source>
</evidence>
<dbReference type="STRING" id="693979.Bache_2241"/>
<dbReference type="Proteomes" id="UP000008630">
    <property type="component" value="Chromosome"/>
</dbReference>
<name>E6SSX9_BACT6</name>
<keyword evidence="1 3" id="KW-0808">Transferase</keyword>
<dbReference type="Gene3D" id="3.40.50.2000">
    <property type="entry name" value="Glycogen Phosphorylase B"/>
    <property type="match status" value="2"/>
</dbReference>
<evidence type="ECO:0000313" key="3">
    <source>
        <dbReference type="EMBL" id="ADV44210.1"/>
    </source>
</evidence>
<dbReference type="AlphaFoldDB" id="E6SSX9"/>
<reference key="1">
    <citation type="submission" date="2010-11" db="EMBL/GenBank/DDBJ databases">
        <title>The complete genome of Bacteroides helcogenes P 36-108.</title>
        <authorList>
            <consortium name="US DOE Joint Genome Institute (JGI-PGF)"/>
            <person name="Lucas S."/>
            <person name="Copeland A."/>
            <person name="Lapidus A."/>
            <person name="Bruce D."/>
            <person name="Goodwin L."/>
            <person name="Pitluck S."/>
            <person name="Kyrpides N."/>
            <person name="Mavromatis K."/>
            <person name="Ivanova N."/>
            <person name="Zeytun A."/>
            <person name="Brettin T."/>
            <person name="Detter J.C."/>
            <person name="Tapia R."/>
            <person name="Han C."/>
            <person name="Land M."/>
            <person name="Hauser L."/>
            <person name="Markowitz V."/>
            <person name="Cheng J.-F."/>
            <person name="Hugenholtz P."/>
            <person name="Woyke T."/>
            <person name="Wu D."/>
            <person name="Gronow S."/>
            <person name="Wellnitz S."/>
            <person name="Brambilla E."/>
            <person name="Klenk H.-P."/>
            <person name="Eisen J.A."/>
        </authorList>
    </citation>
    <scope>NUCLEOTIDE SEQUENCE</scope>
    <source>
        <strain>P 36-108</strain>
    </source>
</reference>
<dbReference type="RefSeq" id="WP_013547801.1">
    <property type="nucleotide sequence ID" value="NC_014933.1"/>
</dbReference>
<dbReference type="eggNOG" id="COG0438">
    <property type="taxonomic scope" value="Bacteria"/>
</dbReference>
<feature type="domain" description="Glycosyltransferase subfamily 4-like N-terminal" evidence="2">
    <location>
        <begin position="23"/>
        <end position="216"/>
    </location>
</feature>
<dbReference type="Pfam" id="PF13439">
    <property type="entry name" value="Glyco_transf_4"/>
    <property type="match status" value="1"/>
</dbReference>
<dbReference type="EMBL" id="CP002352">
    <property type="protein sequence ID" value="ADV44210.1"/>
    <property type="molecule type" value="Genomic_DNA"/>
</dbReference>
<dbReference type="PATRIC" id="fig|693979.3.peg.2353"/>
<reference evidence="3 4" key="2">
    <citation type="journal article" date="2011" name="Stand. Genomic Sci.">
        <title>Complete genome sequence of Bacteroides helcogenes type strain (P 36-108).</title>
        <authorList>
            <person name="Pati A."/>
            <person name="Gronow S."/>
            <person name="Zeytun A."/>
            <person name="Lapidus A."/>
            <person name="Nolan M."/>
            <person name="Hammon N."/>
            <person name="Deshpande S."/>
            <person name="Cheng J.F."/>
            <person name="Tapia R."/>
            <person name="Han C."/>
            <person name="Goodwin L."/>
            <person name="Pitluck S."/>
            <person name="Liolios K."/>
            <person name="Pagani I."/>
            <person name="Ivanova N."/>
            <person name="Mavromatis K."/>
            <person name="Chen A."/>
            <person name="Palaniappan K."/>
            <person name="Land M."/>
            <person name="Hauser L."/>
            <person name="Chang Y.J."/>
            <person name="Jeffries C.D."/>
            <person name="Detter J.C."/>
            <person name="Brambilla E."/>
            <person name="Rohde M."/>
            <person name="Goker M."/>
            <person name="Woyke T."/>
            <person name="Bristow J."/>
            <person name="Eisen J.A."/>
            <person name="Markowitz V."/>
            <person name="Hugenholtz P."/>
            <person name="Kyrpides N.C."/>
            <person name="Klenk H.P."/>
            <person name="Lucas S."/>
        </authorList>
    </citation>
    <scope>NUCLEOTIDE SEQUENCE [LARGE SCALE GENOMIC DNA]</scope>
    <source>
        <strain evidence="4">ATCC 35417 / DSM 20613 / JCM 6297 / CCUG 15421 / P 36-108</strain>
    </source>
</reference>
<sequence>MKILQINVTANWGSTGRIVEGIANEVIACGGDSYIMYGRYASESNSKVYRIGTNVNVYMHLLQTRIFDRHGLSSKRPTLKLIDFIKEISPDIIHLHNIHGYYVNYSLLFQFLKEIDTPVVWTLHDCWAFTGHCSHYSYNSCYRWQILCRDCPQKREYPSSFLIDRSRRNFIDKQKAFTSKENLTLVTVSEWLSKEVKKSFLKKYPIRIIHNGIDTNVFTPVEVKKKDLGIEDKFMLLGVASVWSLHKGLDDFIRLREVLSDEYIIVLIGLNDRQIRNLPKGIIGIKRTNSVHELSIYYSVADVYINTSVEETFGLTTVEAMACGTPSIVYDSTACPEVVSADTGFVINKGDLSSLCSILELIRKKGKHTYSNACRNRVTSFYNKSDLYRKYIDLYKELLPSKF</sequence>
<accession>E6SSX9</accession>
<keyword evidence="4" id="KW-1185">Reference proteome</keyword>
<organism evidence="3 4">
    <name type="scientific">Bacteroides helcogenes (strain ATCC 35417 / DSM 20613 / JCM 6297 / CCUG 15421 / P 36-108)</name>
    <dbReference type="NCBI Taxonomy" id="693979"/>
    <lineage>
        <taxon>Bacteria</taxon>
        <taxon>Pseudomonadati</taxon>
        <taxon>Bacteroidota</taxon>
        <taxon>Bacteroidia</taxon>
        <taxon>Bacteroidales</taxon>
        <taxon>Bacteroidaceae</taxon>
        <taxon>Bacteroides</taxon>
    </lineage>
</organism>
<dbReference type="HOGENOM" id="CLU_009583_28_3_10"/>